<dbReference type="InterPro" id="IPR010869">
    <property type="entry name" value="DUF1501"/>
</dbReference>
<evidence type="ECO:0000313" key="2">
    <source>
        <dbReference type="Proteomes" id="UP001348817"/>
    </source>
</evidence>
<dbReference type="Proteomes" id="UP001348817">
    <property type="component" value="Chromosome"/>
</dbReference>
<dbReference type="Pfam" id="PF07394">
    <property type="entry name" value="DUF1501"/>
    <property type="match status" value="1"/>
</dbReference>
<dbReference type="KEGG" id="fax:FUAX_10440"/>
<dbReference type="RefSeq" id="WP_338393858.1">
    <property type="nucleotide sequence ID" value="NZ_AP025314.1"/>
</dbReference>
<dbReference type="EMBL" id="AP025314">
    <property type="protein sequence ID" value="BDD08612.1"/>
    <property type="molecule type" value="Genomic_DNA"/>
</dbReference>
<dbReference type="InterPro" id="IPR017850">
    <property type="entry name" value="Alkaline_phosphatase_core_sf"/>
</dbReference>
<gene>
    <name evidence="1" type="ORF">FUAX_10440</name>
</gene>
<protein>
    <submittedName>
        <fullName evidence="1">Tat pathway signal protein</fullName>
    </submittedName>
</protein>
<accession>A0AAU9CNT8</accession>
<keyword evidence="2" id="KW-1185">Reference proteome</keyword>
<evidence type="ECO:0000313" key="1">
    <source>
        <dbReference type="EMBL" id="BDD08612.1"/>
    </source>
</evidence>
<dbReference type="PROSITE" id="PS51318">
    <property type="entry name" value="TAT"/>
    <property type="match status" value="1"/>
</dbReference>
<dbReference type="InterPro" id="IPR006311">
    <property type="entry name" value="TAT_signal"/>
</dbReference>
<dbReference type="PANTHER" id="PTHR43737">
    <property type="entry name" value="BLL7424 PROTEIN"/>
    <property type="match status" value="1"/>
</dbReference>
<sequence>MKDSKKISRRKFMGQASCAAVGTLSLYSSVFNLGMANALATPNQDDDYKALVCVLLAGGNDSFNMLAPTNGHFYNDYKNTRANLALANNQLRKINFRDNDGRQFGLHPAMSDIQKLFNDKKIAMISNVGTLVEPITKSDYLNRSKRLPLGLLSHADQVMHWQTSMPHSRSARGWAGRIADIMNTQNENDRISMNISLSGSNIFQAGNKTHQYAIRSSERNGSVGIAPFESGEWYDKPLRKGIDSLLSQQYGNVFKQTFAQKTKTAHDNHEEFSQALEENGRISTNFGDSQFEQDMKMVARTVAARKKLGMKRQVFFVLYGGWDHHDNVLASQQEMLSTVSKGFGQFDKAMRELGTDNNVTTFLTSDFGRTLTSNGNGTDHAWGGNVMVMGGAVNGGRVYGKYPDIKLKSQFEVGGGIFVPTLSTDEYFAELSLWFGVAPSELETILPNLSNFHNVRSGDLPIGFMKKA</sequence>
<dbReference type="SUPFAM" id="SSF53649">
    <property type="entry name" value="Alkaline phosphatase-like"/>
    <property type="match status" value="1"/>
</dbReference>
<dbReference type="PANTHER" id="PTHR43737:SF1">
    <property type="entry name" value="DUF1501 DOMAIN-CONTAINING PROTEIN"/>
    <property type="match status" value="1"/>
</dbReference>
<proteinExistence type="predicted"/>
<reference evidence="1 2" key="1">
    <citation type="submission" date="2021-12" db="EMBL/GenBank/DDBJ databases">
        <title>Genome sequencing of bacteria with rrn-lacking chromosome and rrn-plasmid.</title>
        <authorList>
            <person name="Anda M."/>
            <person name="Iwasaki W."/>
        </authorList>
    </citation>
    <scope>NUCLEOTIDE SEQUENCE [LARGE SCALE GENOMIC DNA]</scope>
    <source>
        <strain evidence="1 2">DSM 100852</strain>
    </source>
</reference>
<dbReference type="AlphaFoldDB" id="A0AAU9CNT8"/>
<name>A0AAU9CNT8_9BACT</name>
<organism evidence="1 2">
    <name type="scientific">Fulvitalea axinellae</name>
    <dbReference type="NCBI Taxonomy" id="1182444"/>
    <lineage>
        <taxon>Bacteria</taxon>
        <taxon>Pseudomonadati</taxon>
        <taxon>Bacteroidota</taxon>
        <taxon>Cytophagia</taxon>
        <taxon>Cytophagales</taxon>
        <taxon>Persicobacteraceae</taxon>
        <taxon>Fulvitalea</taxon>
    </lineage>
</organism>